<organism evidence="3 4">
    <name type="scientific">Anaeramoeba flamelloides</name>
    <dbReference type="NCBI Taxonomy" id="1746091"/>
    <lineage>
        <taxon>Eukaryota</taxon>
        <taxon>Metamonada</taxon>
        <taxon>Anaeramoebidae</taxon>
        <taxon>Anaeramoeba</taxon>
    </lineage>
</organism>
<feature type="coiled-coil region" evidence="1">
    <location>
        <begin position="5"/>
        <end position="132"/>
    </location>
</feature>
<dbReference type="EMBL" id="JANTQA010000070">
    <property type="protein sequence ID" value="KAJ3426484.1"/>
    <property type="molecule type" value="Genomic_DNA"/>
</dbReference>
<evidence type="ECO:0000313" key="3">
    <source>
        <dbReference type="EMBL" id="KAJ3426484.1"/>
    </source>
</evidence>
<evidence type="ECO:0008006" key="5">
    <source>
        <dbReference type="Google" id="ProtNLM"/>
    </source>
</evidence>
<protein>
    <recommendedName>
        <fullName evidence="5">P-loop containing nucleoside triphosphate hydrolase</fullName>
    </recommendedName>
</protein>
<reference evidence="3" key="1">
    <citation type="submission" date="2022-08" db="EMBL/GenBank/DDBJ databases">
        <title>Novel sulphate-reducing endosymbionts in the free-living metamonad Anaeramoeba.</title>
        <authorList>
            <person name="Jerlstrom-Hultqvist J."/>
            <person name="Cepicka I."/>
            <person name="Gallot-Lavallee L."/>
            <person name="Salas-Leiva D."/>
            <person name="Curtis B.A."/>
            <person name="Zahonova K."/>
            <person name="Pipaliya S."/>
            <person name="Dacks J."/>
            <person name="Roger A.J."/>
        </authorList>
    </citation>
    <scope>NUCLEOTIDE SEQUENCE</scope>
    <source>
        <strain evidence="3">Busselton2</strain>
    </source>
</reference>
<keyword evidence="1" id="KW-0175">Coiled coil</keyword>
<gene>
    <name evidence="3" type="ORF">M0812_28940</name>
</gene>
<comment type="caution">
    <text evidence="3">The sequence shown here is derived from an EMBL/GenBank/DDBJ whole genome shotgun (WGS) entry which is preliminary data.</text>
</comment>
<evidence type="ECO:0000256" key="2">
    <source>
        <dbReference type="SAM" id="MobiDB-lite"/>
    </source>
</evidence>
<accession>A0AAV7YCZ4</accession>
<sequence length="380" mass="45793">MEERMKKLDQERDEMINVRKHMEEERKQMEARRTKLENELDEMKNELKEMKEDIIIKDKDLQIEKQNEQIEKQNEQIDKQNKQIKEQNQQIKEQNVQIDKQNVLIKQQNVQIKEQNQQIDKKDERIDKQFERVNVQALTKKTKGISIGKVSQKQNPRQEQKTQENSLRNLKSFCYVHEKKQLSKLANYFSNLFELPKVEKFKKNLFDPMKKSQEEIENKQKKEKKIEQSFSKVIRPIQTGFKNLTSCLFSHSKENPSQETKEIFNTFQDNNDNEMIKLIFLCGASGVGKTWTLVDYAFRKYSLFFNFYVHSQDMYQDSNMRILIEDIYQIYSDSKLIDIRDWHETKLLEACKRVEIDIISRLLALIIFLIQEEEEEEEEE</sequence>
<dbReference type="AlphaFoldDB" id="A0AAV7YCZ4"/>
<evidence type="ECO:0000313" key="4">
    <source>
        <dbReference type="Proteomes" id="UP001146793"/>
    </source>
</evidence>
<feature type="region of interest" description="Disordered" evidence="2">
    <location>
        <begin position="146"/>
        <end position="165"/>
    </location>
</feature>
<proteinExistence type="predicted"/>
<evidence type="ECO:0000256" key="1">
    <source>
        <dbReference type="SAM" id="Coils"/>
    </source>
</evidence>
<dbReference type="Proteomes" id="UP001146793">
    <property type="component" value="Unassembled WGS sequence"/>
</dbReference>
<name>A0AAV7YCZ4_9EUKA</name>